<organism evidence="7 8">
    <name type="scientific">Papiliotrema laurentii</name>
    <name type="common">Cryptococcus laurentii</name>
    <dbReference type="NCBI Taxonomy" id="5418"/>
    <lineage>
        <taxon>Eukaryota</taxon>
        <taxon>Fungi</taxon>
        <taxon>Dikarya</taxon>
        <taxon>Basidiomycota</taxon>
        <taxon>Agaricomycotina</taxon>
        <taxon>Tremellomycetes</taxon>
        <taxon>Tremellales</taxon>
        <taxon>Rhynchogastremaceae</taxon>
        <taxon>Papiliotrema</taxon>
    </lineage>
</organism>
<dbReference type="Pfam" id="PF04157">
    <property type="entry name" value="EAP30"/>
    <property type="match status" value="1"/>
</dbReference>
<accession>A0AAD9D2V2</accession>
<proteinExistence type="inferred from homology"/>
<dbReference type="SUPFAM" id="SSF50729">
    <property type="entry name" value="PH domain-like"/>
    <property type="match status" value="1"/>
</dbReference>
<dbReference type="InterPro" id="IPR001876">
    <property type="entry name" value="Znf_RanBP2"/>
</dbReference>
<evidence type="ECO:0000256" key="1">
    <source>
        <dbReference type="ARBA" id="ARBA00022723"/>
    </source>
</evidence>
<dbReference type="Proteomes" id="UP001182556">
    <property type="component" value="Unassembled WGS sequence"/>
</dbReference>
<dbReference type="Gene3D" id="1.10.10.10">
    <property type="entry name" value="Winged helix-like DNA-binding domain superfamily/Winged helix DNA-binding domain"/>
    <property type="match status" value="1"/>
</dbReference>
<dbReference type="SMART" id="SM00547">
    <property type="entry name" value="ZnF_RBZ"/>
    <property type="match status" value="2"/>
</dbReference>
<dbReference type="Gene3D" id="6.10.140.260">
    <property type="match status" value="1"/>
</dbReference>
<reference evidence="7" key="1">
    <citation type="submission" date="2023-02" db="EMBL/GenBank/DDBJ databases">
        <title>Identification and recombinant expression of a fungal hydrolase from Papiliotrema laurentii that hydrolyzes apple cutin and clears colloidal polyester polyurethane.</title>
        <authorList>
            <consortium name="DOE Joint Genome Institute"/>
            <person name="Roman V.A."/>
            <person name="Bojanowski C."/>
            <person name="Crable B.R."/>
            <person name="Wagner D.N."/>
            <person name="Hung C.S."/>
            <person name="Nadeau L.J."/>
            <person name="Schratz L."/>
            <person name="Haridas S."/>
            <person name="Pangilinan J."/>
            <person name="Lipzen A."/>
            <person name="Na H."/>
            <person name="Yan M."/>
            <person name="Ng V."/>
            <person name="Grigoriev I.V."/>
            <person name="Spatafora J.W."/>
            <person name="Barlow D."/>
            <person name="Biffinger J."/>
            <person name="Kelley-Loughnane N."/>
            <person name="Varaljay V.A."/>
            <person name="Crookes-Goodson W.J."/>
        </authorList>
    </citation>
    <scope>NUCLEOTIDE SEQUENCE</scope>
    <source>
        <strain evidence="7">5307AH</strain>
    </source>
</reference>
<comment type="function">
    <text evidence="4">Component of the ESCRT-II complex (endosomal sorting complex required for transport II), which is required for multivesicular body (MVB) formation and sorting of endosomal cargo proteins into MVBs.</text>
</comment>
<dbReference type="AlphaFoldDB" id="A0AAD9D2V2"/>
<feature type="domain" description="GLUE N-terminal" evidence="6">
    <location>
        <begin position="1"/>
        <end position="203"/>
    </location>
</feature>
<comment type="similarity">
    <text evidence="4">Belongs to the VPS36 family.</text>
</comment>
<dbReference type="GO" id="GO:0000814">
    <property type="term" value="C:ESCRT II complex"/>
    <property type="evidence" value="ECO:0007669"/>
    <property type="project" value="UniProtKB-UniRule"/>
</dbReference>
<evidence type="ECO:0000256" key="4">
    <source>
        <dbReference type="RuleBase" id="RU367095"/>
    </source>
</evidence>
<evidence type="ECO:0000256" key="3">
    <source>
        <dbReference type="ARBA" id="ARBA00022833"/>
    </source>
</evidence>
<comment type="caution">
    <text evidence="7">The sequence shown here is derived from an EMBL/GenBank/DDBJ whole genome shotgun (WGS) entry which is preliminary data.</text>
</comment>
<dbReference type="GO" id="GO:0008270">
    <property type="term" value="F:zinc ion binding"/>
    <property type="evidence" value="ECO:0007669"/>
    <property type="project" value="UniProtKB-KW"/>
</dbReference>
<evidence type="ECO:0000259" key="6">
    <source>
        <dbReference type="PROSITE" id="PS51495"/>
    </source>
</evidence>
<protein>
    <recommendedName>
        <fullName evidence="4">Vacuolar protein-sorting-associated protein 36</fullName>
    </recommendedName>
    <alternativeName>
        <fullName evidence="4">ESCRT-II complex subunit VPS36</fullName>
    </alternativeName>
</protein>
<keyword evidence="3" id="KW-0862">Zinc</keyword>
<keyword evidence="1" id="KW-0479">Metal-binding</keyword>
<dbReference type="PANTHER" id="PTHR13128:SF12">
    <property type="entry name" value="VACUOLAR PROTEIN-SORTING-ASSOCIATED PROTEIN 36"/>
    <property type="match status" value="1"/>
</dbReference>
<keyword evidence="4" id="KW-0813">Transport</keyword>
<keyword evidence="4" id="KW-0963">Cytoplasm</keyword>
<dbReference type="GO" id="GO:0032266">
    <property type="term" value="F:phosphatidylinositol-3-phosphate binding"/>
    <property type="evidence" value="ECO:0007669"/>
    <property type="project" value="UniProtKB-UniRule"/>
</dbReference>
<dbReference type="GO" id="GO:0043328">
    <property type="term" value="P:protein transport to vacuole involved in ubiquitin-dependent protein catabolic process via the multivesicular body sorting pathway"/>
    <property type="evidence" value="ECO:0007669"/>
    <property type="project" value="UniProtKB-UniRule"/>
</dbReference>
<comment type="subcellular location">
    <subcellularLocation>
        <location evidence="4">Cytoplasm</location>
    </subcellularLocation>
    <subcellularLocation>
        <location evidence="4">Endosome</location>
    </subcellularLocation>
</comment>
<dbReference type="Gene3D" id="2.30.30.380">
    <property type="entry name" value="Zn-finger domain of Sec23/24"/>
    <property type="match status" value="1"/>
</dbReference>
<dbReference type="InterPro" id="IPR036388">
    <property type="entry name" value="WH-like_DNA-bd_sf"/>
</dbReference>
<dbReference type="PANTHER" id="PTHR13128">
    <property type="entry name" value="VACUOLAR PROTEIN-SORTING-ASSOCIATED PROTEIN 36"/>
    <property type="match status" value="1"/>
</dbReference>
<dbReference type="PROSITE" id="PS51495">
    <property type="entry name" value="GLUE"/>
    <property type="match status" value="1"/>
</dbReference>
<feature type="region of interest" description="Disordered" evidence="5">
    <location>
        <begin position="138"/>
        <end position="168"/>
    </location>
</feature>
<name>A0AAD9D2V2_PAPLA</name>
<dbReference type="GO" id="GO:0031902">
    <property type="term" value="C:late endosome membrane"/>
    <property type="evidence" value="ECO:0007669"/>
    <property type="project" value="UniProtKB-UniRule"/>
</dbReference>
<feature type="compositionally biased region" description="Polar residues" evidence="5">
    <location>
        <begin position="92"/>
        <end position="108"/>
    </location>
</feature>
<gene>
    <name evidence="7" type="ORF">DB88DRAFT_438061</name>
</gene>
<dbReference type="InterPro" id="IPR040608">
    <property type="entry name" value="Snf8/Vps36"/>
</dbReference>
<dbReference type="InterPro" id="IPR037855">
    <property type="entry name" value="Vps36"/>
</dbReference>
<comment type="subunit">
    <text evidence="4">Component of the endosomal sorting complex required for transport II (ESCRT-II).</text>
</comment>
<keyword evidence="4" id="KW-0653">Protein transport</keyword>
<feature type="region of interest" description="Disordered" evidence="5">
    <location>
        <begin position="71"/>
        <end position="108"/>
    </location>
</feature>
<dbReference type="EMBL" id="JAODAN010000005">
    <property type="protein sequence ID" value="KAK1924186.1"/>
    <property type="molecule type" value="Genomic_DNA"/>
</dbReference>
<evidence type="ECO:0000256" key="2">
    <source>
        <dbReference type="ARBA" id="ARBA00022771"/>
    </source>
</evidence>
<keyword evidence="2" id="KW-0863">Zinc-finger</keyword>
<sequence>MRSSPKITLTLGRPASVGNNDAGLEQPGAGTWTCSVCGYVNDSPPLGISRQSMKCGLCGVGWETSRSISAPVSRVGTPTPLTGAKADAARPSATQPSTTRSSMDVPETASSTEIACPACTFLNHPSLRNCEICSTPLPRRSSTLPSQASPSPPLAPAITTRQDDNGGTETVRLSFRKGGVQEAYRRLKNVLSDKVWERTSGMSRFDASASNGSSTPRAGAGIDGILQSISLDAKNQEEHRKEAFKDLEVLMVRAGEMVKMAQSLSAKLSASGSTTEEDASLIRSSLVQLGLPSPALTQDMVRDEQKYTEGLAMELGHLLTGHADSTSLPGSRGGLMVGKEGRGVIGLDEVWGLWMRARGVALLPPATLMAILPLLPGHTRPPINVLVLPSSLNVLHTPSYAPAAILSRLASRLTPADAADHPATDSHDETSLERTEKSLSLVEIASHESLPIGLTKELMESIEQVAVPPGVREPVGIVRDDQAVGDGGVRWYRDIISGWQL</sequence>
<evidence type="ECO:0000256" key="5">
    <source>
        <dbReference type="SAM" id="MobiDB-lite"/>
    </source>
</evidence>
<keyword evidence="4" id="KW-0967">Endosome</keyword>
<evidence type="ECO:0000313" key="7">
    <source>
        <dbReference type="EMBL" id="KAK1924186.1"/>
    </source>
</evidence>
<dbReference type="GO" id="GO:0043130">
    <property type="term" value="F:ubiquitin binding"/>
    <property type="evidence" value="ECO:0007669"/>
    <property type="project" value="UniProtKB-UniRule"/>
</dbReference>
<keyword evidence="8" id="KW-1185">Reference proteome</keyword>
<evidence type="ECO:0000313" key="8">
    <source>
        <dbReference type="Proteomes" id="UP001182556"/>
    </source>
</evidence>
<dbReference type="InterPro" id="IPR021648">
    <property type="entry name" value="GLUE_dom"/>
</dbReference>
<feature type="region of interest" description="Disordered" evidence="5">
    <location>
        <begin position="1"/>
        <end position="24"/>
    </location>
</feature>